<accession>A0A2V3V8T5</accession>
<proteinExistence type="predicted"/>
<sequence length="82" mass="8835">MRLFQWLTDLFAGSSDPPRPSSDEGISINPATAIPMAGPGIGGVDVGGNPFGQNLDRWDDQHVHHSHDDHTPRSTGSGFDPW</sequence>
<feature type="compositionally biased region" description="Gly residues" evidence="1">
    <location>
        <begin position="39"/>
        <end position="50"/>
    </location>
</feature>
<keyword evidence="3" id="KW-1185">Reference proteome</keyword>
<feature type="region of interest" description="Disordered" evidence="1">
    <location>
        <begin position="12"/>
        <end position="82"/>
    </location>
</feature>
<evidence type="ECO:0000313" key="2">
    <source>
        <dbReference type="EMBL" id="PXW78183.1"/>
    </source>
</evidence>
<reference evidence="2 3" key="1">
    <citation type="submission" date="2018-05" db="EMBL/GenBank/DDBJ databases">
        <title>Genomic Encyclopedia of Type Strains, Phase IV (KMG-IV): sequencing the most valuable type-strain genomes for metagenomic binning, comparative biology and taxonomic classification.</title>
        <authorList>
            <person name="Goeker M."/>
        </authorList>
    </citation>
    <scope>NUCLEOTIDE SEQUENCE [LARGE SCALE GENOMIC DNA]</scope>
    <source>
        <strain evidence="2 3">DSM 3183</strain>
    </source>
</reference>
<evidence type="ECO:0000256" key="1">
    <source>
        <dbReference type="SAM" id="MobiDB-lite"/>
    </source>
</evidence>
<dbReference type="Proteomes" id="UP000248014">
    <property type="component" value="Unassembled WGS sequence"/>
</dbReference>
<organism evidence="2 3">
    <name type="scientific">Blastomonas natatoria</name>
    <dbReference type="NCBI Taxonomy" id="34015"/>
    <lineage>
        <taxon>Bacteria</taxon>
        <taxon>Pseudomonadati</taxon>
        <taxon>Pseudomonadota</taxon>
        <taxon>Alphaproteobacteria</taxon>
        <taxon>Sphingomonadales</taxon>
        <taxon>Sphingomonadaceae</taxon>
        <taxon>Blastomonas</taxon>
    </lineage>
</organism>
<dbReference type="EMBL" id="QJJM01000003">
    <property type="protein sequence ID" value="PXW78183.1"/>
    <property type="molecule type" value="Genomic_DNA"/>
</dbReference>
<evidence type="ECO:0000313" key="3">
    <source>
        <dbReference type="Proteomes" id="UP000248014"/>
    </source>
</evidence>
<gene>
    <name evidence="2" type="ORF">C7451_103291</name>
</gene>
<feature type="compositionally biased region" description="Polar residues" evidence="1">
    <location>
        <begin position="73"/>
        <end position="82"/>
    </location>
</feature>
<protein>
    <submittedName>
        <fullName evidence="2">Uncharacterized protein</fullName>
    </submittedName>
</protein>
<comment type="caution">
    <text evidence="2">The sequence shown here is derived from an EMBL/GenBank/DDBJ whole genome shotgun (WGS) entry which is preliminary data.</text>
</comment>
<dbReference type="AlphaFoldDB" id="A0A2V3V8T5"/>
<dbReference type="OrthoDB" id="7391850at2"/>
<name>A0A2V3V8T5_9SPHN</name>
<feature type="compositionally biased region" description="Basic and acidic residues" evidence="1">
    <location>
        <begin position="56"/>
        <end position="72"/>
    </location>
</feature>